<feature type="region of interest" description="Disordered" evidence="11">
    <location>
        <begin position="299"/>
        <end position="326"/>
    </location>
</feature>
<dbReference type="InterPro" id="IPR052217">
    <property type="entry name" value="Mito/Peroxisomal_Carrier"/>
</dbReference>
<evidence type="ECO:0000256" key="10">
    <source>
        <dbReference type="RuleBase" id="RU000488"/>
    </source>
</evidence>
<dbReference type="PANTHER" id="PTHR45939:SF2">
    <property type="entry name" value="CARRIER PROTEIN, PUTATIVE (AFU_ORTHOLOGUE AFUA_2G13870)-RELATED"/>
    <property type="match status" value="1"/>
</dbReference>
<dbReference type="PANTHER" id="PTHR45939">
    <property type="entry name" value="PEROXISOMAL MEMBRANE PROTEIN PMP34-RELATED"/>
    <property type="match status" value="1"/>
</dbReference>
<name>U1HQV5_ENDPU</name>
<dbReference type="Proteomes" id="UP000019373">
    <property type="component" value="Unassembled WGS sequence"/>
</dbReference>
<evidence type="ECO:0000256" key="1">
    <source>
        <dbReference type="ARBA" id="ARBA00004141"/>
    </source>
</evidence>
<evidence type="ECO:0000256" key="3">
    <source>
        <dbReference type="ARBA" id="ARBA00022448"/>
    </source>
</evidence>
<dbReference type="PROSITE" id="PS50920">
    <property type="entry name" value="SOLCAR"/>
    <property type="match status" value="3"/>
</dbReference>
<evidence type="ECO:0000256" key="2">
    <source>
        <dbReference type="ARBA" id="ARBA00006375"/>
    </source>
</evidence>
<dbReference type="InterPro" id="IPR018108">
    <property type="entry name" value="MCP_transmembrane"/>
</dbReference>
<keyword evidence="7" id="KW-1133">Transmembrane helix</keyword>
<dbReference type="HOGENOM" id="CLU_015166_6_2_1"/>
<evidence type="ECO:0008006" key="14">
    <source>
        <dbReference type="Google" id="ProtNLM"/>
    </source>
</evidence>
<dbReference type="EMBL" id="KE721034">
    <property type="protein sequence ID" value="ERF72840.1"/>
    <property type="molecule type" value="Genomic_DNA"/>
</dbReference>
<keyword evidence="6" id="KW-0496">Mitochondrion</keyword>
<gene>
    <name evidence="12" type="ORF">EPUS_04275</name>
</gene>
<dbReference type="AlphaFoldDB" id="U1HQV5"/>
<dbReference type="OrthoDB" id="18574at2759"/>
<dbReference type="RefSeq" id="XP_007801562.1">
    <property type="nucleotide sequence ID" value="XM_007803371.1"/>
</dbReference>
<dbReference type="Pfam" id="PF00153">
    <property type="entry name" value="Mito_carr"/>
    <property type="match status" value="3"/>
</dbReference>
<feature type="repeat" description="Solcar" evidence="9">
    <location>
        <begin position="37"/>
        <end position="133"/>
    </location>
</feature>
<dbReference type="GeneID" id="19239306"/>
<dbReference type="InterPro" id="IPR023395">
    <property type="entry name" value="MCP_dom_sf"/>
</dbReference>
<comment type="similarity">
    <text evidence="2 10">Belongs to the mitochondrial carrier (TC 2.A.29) family.</text>
</comment>
<keyword evidence="13" id="KW-1185">Reference proteome</keyword>
<dbReference type="eggNOG" id="KOG0769">
    <property type="taxonomic scope" value="Eukaryota"/>
</dbReference>
<keyword evidence="5" id="KW-0677">Repeat</keyword>
<evidence type="ECO:0000256" key="8">
    <source>
        <dbReference type="ARBA" id="ARBA00023136"/>
    </source>
</evidence>
<evidence type="ECO:0000256" key="11">
    <source>
        <dbReference type="SAM" id="MobiDB-lite"/>
    </source>
</evidence>
<feature type="repeat" description="Solcar" evidence="9">
    <location>
        <begin position="149"/>
        <end position="253"/>
    </location>
</feature>
<dbReference type="GO" id="GO:0015217">
    <property type="term" value="F:ADP transmembrane transporter activity"/>
    <property type="evidence" value="ECO:0007669"/>
    <property type="project" value="TreeGrafter"/>
</dbReference>
<evidence type="ECO:0000313" key="13">
    <source>
        <dbReference type="Proteomes" id="UP000019373"/>
    </source>
</evidence>
<keyword evidence="4 9" id="KW-0812">Transmembrane</keyword>
<evidence type="ECO:0000256" key="4">
    <source>
        <dbReference type="ARBA" id="ARBA00022692"/>
    </source>
</evidence>
<dbReference type="GO" id="GO:0016020">
    <property type="term" value="C:membrane"/>
    <property type="evidence" value="ECO:0007669"/>
    <property type="project" value="UniProtKB-SubCell"/>
</dbReference>
<protein>
    <recommendedName>
        <fullName evidence="14">Mitochondrial thiamine pyrophosphate carrier 1</fullName>
    </recommendedName>
</protein>
<dbReference type="Gene3D" id="1.50.40.10">
    <property type="entry name" value="Mitochondrial carrier domain"/>
    <property type="match status" value="2"/>
</dbReference>
<reference evidence="13" key="1">
    <citation type="journal article" date="2014" name="BMC Genomics">
        <title>Genome characteristics reveal the impact of lichenization on lichen-forming fungus Endocarpon pusillum Hedwig (Verrucariales, Ascomycota).</title>
        <authorList>
            <person name="Wang Y.-Y."/>
            <person name="Liu B."/>
            <person name="Zhang X.-Y."/>
            <person name="Zhou Q.-M."/>
            <person name="Zhang T."/>
            <person name="Li H."/>
            <person name="Yu Y.-F."/>
            <person name="Zhang X.-L."/>
            <person name="Hao X.-Y."/>
            <person name="Wang M."/>
            <person name="Wang L."/>
            <person name="Wei J.-C."/>
        </authorList>
    </citation>
    <scope>NUCLEOTIDE SEQUENCE [LARGE SCALE GENOMIC DNA]</scope>
    <source>
        <strain evidence="13">Z07020 / HMAS-L-300199</strain>
    </source>
</reference>
<keyword evidence="6" id="KW-0999">Mitochondrion inner membrane</keyword>
<proteinExistence type="inferred from homology"/>
<feature type="compositionally biased region" description="Low complexity" evidence="11">
    <location>
        <begin position="299"/>
        <end position="311"/>
    </location>
</feature>
<dbReference type="SUPFAM" id="SSF103506">
    <property type="entry name" value="Mitochondrial carrier"/>
    <property type="match status" value="1"/>
</dbReference>
<evidence type="ECO:0000313" key="12">
    <source>
        <dbReference type="EMBL" id="ERF72840.1"/>
    </source>
</evidence>
<evidence type="ECO:0000256" key="6">
    <source>
        <dbReference type="ARBA" id="ARBA00022792"/>
    </source>
</evidence>
<keyword evidence="3 10" id="KW-0813">Transport</keyword>
<evidence type="ECO:0000256" key="9">
    <source>
        <dbReference type="PROSITE-ProRule" id="PRU00282"/>
    </source>
</evidence>
<evidence type="ECO:0000256" key="5">
    <source>
        <dbReference type="ARBA" id="ARBA00022737"/>
    </source>
</evidence>
<sequence>MAHIYNSQLDAFELYHRIHETQGQGPSSLLSPKGTALPALGHAIAGSVGSATSNIFTYPLDLILTRLQIQKQLRENRTEAQEDEYRSVQDAAWRIYETEGGFSGFYTGLLQDTGKTVADSFFFFLVYNFLRNRRIAARSAGGSSAMVVLPVLDELGIGFIAGSLTKLLTTPISNIVTRKQTSALTSTQSINASSTDPGPLRHNSLKAPSTADIAHDIFQQKGISGFWSGYSAALVLTLNPSLTFFLFETFKRLLLPRSKRASPPPSATFLMAAISKACASSVTYPFSVAKARAQVSSKPISSSDTSIPSIPEDTTDEKSCASSSTRVPKKAANTTIFSTLLSIIQSDGPGALYSGLILELIKSFLSHGTTMILKQYVHGFIIQAYYISSLIVARLRSKGLRAGAQTEKLLERAREQRVEYYDLARNRAEERVRTAKERSVEYYDLARRRAGERIREAKEIMGAMTGLGDGLRGKAHETAELVADYVEEEAEEWRNLYGTGLARWFDEK</sequence>
<comment type="subcellular location">
    <subcellularLocation>
        <location evidence="1">Membrane</location>
        <topology evidence="1">Multi-pass membrane protein</topology>
    </subcellularLocation>
</comment>
<keyword evidence="8 9" id="KW-0472">Membrane</keyword>
<organism evidence="12 13">
    <name type="scientific">Endocarpon pusillum (strain Z07020 / HMAS-L-300199)</name>
    <name type="common">Lichen-forming fungus</name>
    <dbReference type="NCBI Taxonomy" id="1263415"/>
    <lineage>
        <taxon>Eukaryota</taxon>
        <taxon>Fungi</taxon>
        <taxon>Dikarya</taxon>
        <taxon>Ascomycota</taxon>
        <taxon>Pezizomycotina</taxon>
        <taxon>Eurotiomycetes</taxon>
        <taxon>Chaetothyriomycetidae</taxon>
        <taxon>Verrucariales</taxon>
        <taxon>Verrucariaceae</taxon>
        <taxon>Endocarpon</taxon>
    </lineage>
</organism>
<dbReference type="OMA" id="FYNYLRP"/>
<evidence type="ECO:0000256" key="7">
    <source>
        <dbReference type="ARBA" id="ARBA00022989"/>
    </source>
</evidence>
<feature type="repeat" description="Solcar" evidence="9">
    <location>
        <begin position="267"/>
        <end position="380"/>
    </location>
</feature>
<accession>U1HQV5</accession>